<organism evidence="1 2">
    <name type="scientific">Winogradskya humida</name>
    <dbReference type="NCBI Taxonomy" id="113566"/>
    <lineage>
        <taxon>Bacteria</taxon>
        <taxon>Bacillati</taxon>
        <taxon>Actinomycetota</taxon>
        <taxon>Actinomycetes</taxon>
        <taxon>Micromonosporales</taxon>
        <taxon>Micromonosporaceae</taxon>
        <taxon>Winogradskya</taxon>
    </lineage>
</organism>
<keyword evidence="2" id="KW-1185">Reference proteome</keyword>
<evidence type="ECO:0000313" key="2">
    <source>
        <dbReference type="Proteomes" id="UP000603200"/>
    </source>
</evidence>
<dbReference type="Gene3D" id="3.40.50.10140">
    <property type="entry name" value="Toll/interleukin-1 receptor homology (TIR) domain"/>
    <property type="match status" value="1"/>
</dbReference>
<accession>A0ABQ3ZK06</accession>
<name>A0ABQ3ZK06_9ACTN</name>
<sequence length="221" mass="24510">MAAAIIDDPGAPVFFLSYARPDRARAVSAPREPNRYVMRFFDELTANVNELVGSPAGQDPGYLDLGHGGGEHWQKAVLRGAGTCQVLVCLLSRPYLFQSNWCPLEWDVFARRKVLPRAAAAPGIESAIVPVLWTPFHEMLPGVTADVNIFRPTGLPDEDYTARYLTDGLFGLLRTGQTEIYEAIVWKLAMHIQRIHSLYWVEPGVPESIAGLRQSFSEGMP</sequence>
<dbReference type="Proteomes" id="UP000603200">
    <property type="component" value="Unassembled WGS sequence"/>
</dbReference>
<dbReference type="InterPro" id="IPR035897">
    <property type="entry name" value="Toll_tir_struct_dom_sf"/>
</dbReference>
<comment type="caution">
    <text evidence="1">The sequence shown here is derived from an EMBL/GenBank/DDBJ whole genome shotgun (WGS) entry which is preliminary data.</text>
</comment>
<evidence type="ECO:0000313" key="1">
    <source>
        <dbReference type="EMBL" id="GIE18931.1"/>
    </source>
</evidence>
<dbReference type="InterPro" id="IPR047603">
    <property type="entry name" value="FxsC_N"/>
</dbReference>
<protein>
    <recommendedName>
        <fullName evidence="3">TIR domain-containing protein</fullName>
    </recommendedName>
</protein>
<dbReference type="NCBIfam" id="NF040588">
    <property type="entry name" value="FxsC_Nterm"/>
    <property type="match status" value="1"/>
</dbReference>
<proteinExistence type="predicted"/>
<dbReference type="SUPFAM" id="SSF52200">
    <property type="entry name" value="Toll/Interleukin receptor TIR domain"/>
    <property type="match status" value="1"/>
</dbReference>
<gene>
    <name evidence="1" type="ORF">Ahu01nite_020330</name>
</gene>
<evidence type="ECO:0008006" key="3">
    <source>
        <dbReference type="Google" id="ProtNLM"/>
    </source>
</evidence>
<reference evidence="1 2" key="1">
    <citation type="submission" date="2021-01" db="EMBL/GenBank/DDBJ databases">
        <title>Whole genome shotgun sequence of Actinoplanes humidus NBRC 14915.</title>
        <authorList>
            <person name="Komaki H."/>
            <person name="Tamura T."/>
        </authorList>
    </citation>
    <scope>NUCLEOTIDE SEQUENCE [LARGE SCALE GENOMIC DNA]</scope>
    <source>
        <strain evidence="1 2">NBRC 14915</strain>
    </source>
</reference>
<dbReference type="EMBL" id="BOMN01000023">
    <property type="protein sequence ID" value="GIE18931.1"/>
    <property type="molecule type" value="Genomic_DNA"/>
</dbReference>
<dbReference type="RefSeq" id="WP_203836169.1">
    <property type="nucleotide sequence ID" value="NZ_BAAATV010000043.1"/>
</dbReference>